<keyword evidence="2" id="KW-0808">Transferase</keyword>
<dbReference type="GO" id="GO:0016740">
    <property type="term" value="F:transferase activity"/>
    <property type="evidence" value="ECO:0007669"/>
    <property type="project" value="UniProtKB-KW"/>
</dbReference>
<protein>
    <submittedName>
        <fullName evidence="2">Polysaccharide pyruvyl transferase family protein</fullName>
    </submittedName>
</protein>
<sequence>MKKIAIITLNGYFNYGNRLQNYALEKTLEKMDYKVETIKIERRPNKRSLMNSYARKIYHFIKFLIPGSKYKTNQRREKYFKDFSLHYINETKKTYEITENLSSLRNIYDAFVIGSDQVWNPSMNRLSSAFFAQFANQNQRNTYAASFGVTELGENEKNKYKKWINEIPNISVREQGGADLIKELTGREVPVHVDPTMLLTKEEWLQIGKPAPKTDKEFLLTYFLGGIPEEYRNQINRIAEDYNLNIINLGDNNDYTIYETGPSEFIDYIHNCKVFCTDSFHGVAFSILLEKDFIVFERQGGANMNSRIETILEKFALLNRTNDIVNETGDIFNTDYRDVAKILESERVKSINYLSNILP</sequence>
<accession>A0A844BY10</accession>
<dbReference type="EMBL" id="WJQT01000004">
    <property type="protein sequence ID" value="MRJ46919.1"/>
    <property type="molecule type" value="Genomic_DNA"/>
</dbReference>
<proteinExistence type="predicted"/>
<feature type="domain" description="Polysaccharide pyruvyl transferase" evidence="1">
    <location>
        <begin position="14"/>
        <end position="298"/>
    </location>
</feature>
<dbReference type="RefSeq" id="WP_153831998.1">
    <property type="nucleotide sequence ID" value="NZ_WJQT01000004.1"/>
</dbReference>
<dbReference type="Pfam" id="PF04230">
    <property type="entry name" value="PS_pyruv_trans"/>
    <property type="match status" value="1"/>
</dbReference>
<comment type="caution">
    <text evidence="2">The sequence shown here is derived from an EMBL/GenBank/DDBJ whole genome shotgun (WGS) entry which is preliminary data.</text>
</comment>
<evidence type="ECO:0000313" key="2">
    <source>
        <dbReference type="EMBL" id="MRJ46919.1"/>
    </source>
</evidence>
<gene>
    <name evidence="2" type="ORF">GF867_04970</name>
</gene>
<reference evidence="2 3" key="1">
    <citation type="submission" date="2019-11" db="EMBL/GenBank/DDBJ databases">
        <title>Characterisation of Fundicoccus ignavus gen. nov. sp. nov., a novel genus of the family Aerococcaceae from bulk tank milk.</title>
        <authorList>
            <person name="Siebert A."/>
            <person name="Huptas C."/>
            <person name="Wenning M."/>
            <person name="Scherer S."/>
            <person name="Doll E.V."/>
        </authorList>
    </citation>
    <scope>NUCLEOTIDE SEQUENCE [LARGE SCALE GENOMIC DNA]</scope>
    <source>
        <strain evidence="2 3">DSM 109652</strain>
    </source>
</reference>
<evidence type="ECO:0000313" key="3">
    <source>
        <dbReference type="Proteomes" id="UP000440066"/>
    </source>
</evidence>
<name>A0A844BY10_9LACT</name>
<dbReference type="Proteomes" id="UP000440066">
    <property type="component" value="Unassembled WGS sequence"/>
</dbReference>
<evidence type="ECO:0000259" key="1">
    <source>
        <dbReference type="Pfam" id="PF04230"/>
    </source>
</evidence>
<dbReference type="AlphaFoldDB" id="A0A844BY10"/>
<dbReference type="InterPro" id="IPR007345">
    <property type="entry name" value="Polysacch_pyruvyl_Trfase"/>
</dbReference>
<organism evidence="2 3">
    <name type="scientific">Fundicoccus ignavus</name>
    <dbReference type="NCBI Taxonomy" id="2664442"/>
    <lineage>
        <taxon>Bacteria</taxon>
        <taxon>Bacillati</taxon>
        <taxon>Bacillota</taxon>
        <taxon>Bacilli</taxon>
        <taxon>Lactobacillales</taxon>
        <taxon>Aerococcaceae</taxon>
        <taxon>Fundicoccus</taxon>
    </lineage>
</organism>